<dbReference type="EMBL" id="BOVK01000110">
    <property type="protein sequence ID" value="GIQ71551.1"/>
    <property type="molecule type" value="Genomic_DNA"/>
</dbReference>
<comment type="caution">
    <text evidence="2">The sequence shown here is derived from an EMBL/GenBank/DDBJ whole genome shotgun (WGS) entry which is preliminary data.</text>
</comment>
<keyword evidence="3" id="KW-1185">Reference proteome</keyword>
<dbReference type="InterPro" id="IPR024760">
    <property type="entry name" value="HTH_dom_conjug_TS-like"/>
</dbReference>
<protein>
    <recommendedName>
        <fullName evidence="1">Helix-turn-helix conjugative transposon-like domain-containing protein</fullName>
    </recommendedName>
</protein>
<gene>
    <name evidence="2" type="ORF">XYCOK13_43750</name>
</gene>
<dbReference type="AlphaFoldDB" id="A0A8J4H825"/>
<dbReference type="Pfam" id="PF12645">
    <property type="entry name" value="HTH_16"/>
    <property type="match status" value="1"/>
</dbReference>
<feature type="domain" description="Helix-turn-helix conjugative transposon-like" evidence="1">
    <location>
        <begin position="7"/>
        <end position="63"/>
    </location>
</feature>
<proteinExistence type="predicted"/>
<organism evidence="2 3">
    <name type="scientific">Xylanibacillus composti</name>
    <dbReference type="NCBI Taxonomy" id="1572762"/>
    <lineage>
        <taxon>Bacteria</taxon>
        <taxon>Bacillati</taxon>
        <taxon>Bacillota</taxon>
        <taxon>Bacilli</taxon>
        <taxon>Bacillales</taxon>
        <taxon>Paenibacillaceae</taxon>
        <taxon>Xylanibacillus</taxon>
    </lineage>
</organism>
<evidence type="ECO:0000313" key="3">
    <source>
        <dbReference type="Proteomes" id="UP000677918"/>
    </source>
</evidence>
<sequence length="86" mass="10477">MKEILLYDLVEKAQRGDSEALREILDYFHPYIKKISKQRKKQEWDDMENELILLVIKNILNYDMNRIPDFTEFFQMVTGYPPDYDL</sequence>
<dbReference type="RefSeq" id="WP_213414346.1">
    <property type="nucleotide sequence ID" value="NZ_BOVK01000110.1"/>
</dbReference>
<accession>A0A8J4H825</accession>
<reference evidence="2" key="1">
    <citation type="submission" date="2021-04" db="EMBL/GenBank/DDBJ databases">
        <title>Draft genome sequence of Xylanibacillus composti strain K13.</title>
        <authorList>
            <person name="Uke A."/>
            <person name="Chhe C."/>
            <person name="Baramee S."/>
            <person name="Kosugi A."/>
        </authorList>
    </citation>
    <scope>NUCLEOTIDE SEQUENCE</scope>
    <source>
        <strain evidence="2">K13</strain>
    </source>
</reference>
<name>A0A8J4H825_9BACL</name>
<dbReference type="Proteomes" id="UP000677918">
    <property type="component" value="Unassembled WGS sequence"/>
</dbReference>
<evidence type="ECO:0000313" key="2">
    <source>
        <dbReference type="EMBL" id="GIQ71551.1"/>
    </source>
</evidence>
<evidence type="ECO:0000259" key="1">
    <source>
        <dbReference type="Pfam" id="PF12645"/>
    </source>
</evidence>